<reference evidence="2" key="1">
    <citation type="submission" date="2021-01" db="EMBL/GenBank/DDBJ databases">
        <authorList>
            <person name="Corre E."/>
            <person name="Pelletier E."/>
            <person name="Niang G."/>
            <person name="Scheremetjew M."/>
            <person name="Finn R."/>
            <person name="Kale V."/>
            <person name="Holt S."/>
            <person name="Cochrane G."/>
            <person name="Meng A."/>
            <person name="Brown T."/>
            <person name="Cohen L."/>
        </authorList>
    </citation>
    <scope>NUCLEOTIDE SEQUENCE</scope>
    <source>
        <strain evidence="2">CCAP 1951/1</strain>
    </source>
</reference>
<dbReference type="EMBL" id="HBGF01000183">
    <property type="protein sequence ID" value="CAD9087809.1"/>
    <property type="molecule type" value="Transcribed_RNA"/>
</dbReference>
<proteinExistence type="predicted"/>
<protein>
    <submittedName>
        <fullName evidence="2">Uncharacterized protein</fullName>
    </submittedName>
</protein>
<organism evidence="2">
    <name type="scientific">Neobodo designis</name>
    <name type="common">Flagellated protozoan</name>
    <name type="synonym">Bodo designis</name>
    <dbReference type="NCBI Taxonomy" id="312471"/>
    <lineage>
        <taxon>Eukaryota</taxon>
        <taxon>Discoba</taxon>
        <taxon>Euglenozoa</taxon>
        <taxon>Kinetoplastea</taxon>
        <taxon>Metakinetoplastina</taxon>
        <taxon>Neobodonida</taxon>
        <taxon>Neobodo</taxon>
    </lineage>
</organism>
<feature type="region of interest" description="Disordered" evidence="1">
    <location>
        <begin position="1"/>
        <end position="26"/>
    </location>
</feature>
<feature type="compositionally biased region" description="Polar residues" evidence="1">
    <location>
        <begin position="53"/>
        <end position="64"/>
    </location>
</feature>
<dbReference type="AlphaFoldDB" id="A0A7S1PK57"/>
<feature type="region of interest" description="Disordered" evidence="1">
    <location>
        <begin position="51"/>
        <end position="72"/>
    </location>
</feature>
<evidence type="ECO:0000313" key="2">
    <source>
        <dbReference type="EMBL" id="CAD9087809.1"/>
    </source>
</evidence>
<accession>A0A7S1PK57</accession>
<name>A0A7S1PK57_NEODS</name>
<sequence>MNDAELLRAEAASARESTRRVQASSRTLHRQLDERLQRLAELEEAFERLAAQHSSNDASGTSLCASHAEPTAPVVDAEARVERAEAKAALALAQLELVDVISRVATLTASELRL</sequence>
<gene>
    <name evidence="2" type="ORF">NDES1114_LOCUS123</name>
</gene>
<evidence type="ECO:0000256" key="1">
    <source>
        <dbReference type="SAM" id="MobiDB-lite"/>
    </source>
</evidence>